<evidence type="ECO:0000256" key="3">
    <source>
        <dbReference type="ARBA" id="ARBA00023163"/>
    </source>
</evidence>
<dbReference type="GO" id="GO:0003677">
    <property type="term" value="F:DNA binding"/>
    <property type="evidence" value="ECO:0007669"/>
    <property type="project" value="UniProtKB-KW"/>
</dbReference>
<reference evidence="7 8" key="1">
    <citation type="journal article" date="2016" name="Int. J. Syst. Evol. Microbiol.">
        <title>Arsenicitalea aurantiaca gen. nov., sp. nov., a new member of the family Hyphomicrobiaceae, isolated from high-arsenic sediment.</title>
        <authorList>
            <person name="Mu Y."/>
            <person name="Zhou L."/>
            <person name="Zeng X.C."/>
            <person name="Liu L."/>
            <person name="Pan Y."/>
            <person name="Chen X."/>
            <person name="Wang J."/>
            <person name="Li S."/>
            <person name="Li W.J."/>
            <person name="Wang Y."/>
        </authorList>
    </citation>
    <scope>NUCLEOTIDE SEQUENCE [LARGE SCALE GENOMIC DNA]</scope>
    <source>
        <strain evidence="7 8">42-50</strain>
    </source>
</reference>
<sequence length="268" mass="29254">MPSMPSEPFSFARLIALNEQRPTYPKSLVELAYEQLLGMLVTMKIQPGAHIGIEALARELQISPTPIREALTLLEAQKLAHKIPNVGFRAAPLLSSVDVDSLFEIRMLLEPAMAALAAERASPEMLERLAVLARELETAAEETDLAYANYAEGDAKLHHLIATASGNRFIAETIEGLHVHLHIFRFLFNTNAPQQAVSEHGQLIEALLRRDGPAAETAMREHLLASRQRIDSVIEERLAAVAKAEAAQAGKAGGRSGRGRPRKPRAAS</sequence>
<name>A0A433XKF7_9HYPH</name>
<dbReference type="SMART" id="SM00345">
    <property type="entry name" value="HTH_GNTR"/>
    <property type="match status" value="1"/>
</dbReference>
<evidence type="ECO:0000313" key="7">
    <source>
        <dbReference type="EMBL" id="RUT34560.1"/>
    </source>
</evidence>
<dbReference type="AlphaFoldDB" id="A0A433XKF7"/>
<dbReference type="SUPFAM" id="SSF48008">
    <property type="entry name" value="GntR ligand-binding domain-like"/>
    <property type="match status" value="1"/>
</dbReference>
<evidence type="ECO:0000256" key="4">
    <source>
        <dbReference type="SAM" id="MobiDB-lite"/>
    </source>
</evidence>
<feature type="domain" description="HTH gntR-type" evidence="5">
    <location>
        <begin position="32"/>
        <end position="90"/>
    </location>
</feature>
<evidence type="ECO:0000256" key="2">
    <source>
        <dbReference type="ARBA" id="ARBA00023125"/>
    </source>
</evidence>
<dbReference type="InterPro" id="IPR008920">
    <property type="entry name" value="TF_FadR/GntR_C"/>
</dbReference>
<comment type="caution">
    <text evidence="7">The sequence shown here is derived from an EMBL/GenBank/DDBJ whole genome shotgun (WGS) entry which is preliminary data.</text>
</comment>
<dbReference type="Pfam" id="PF00392">
    <property type="entry name" value="GntR"/>
    <property type="match status" value="1"/>
</dbReference>
<protein>
    <submittedName>
        <fullName evidence="7">GntR family transcriptional regulator</fullName>
    </submittedName>
</protein>
<evidence type="ECO:0000256" key="1">
    <source>
        <dbReference type="ARBA" id="ARBA00023015"/>
    </source>
</evidence>
<dbReference type="Pfam" id="PF07729">
    <property type="entry name" value="FCD"/>
    <property type="match status" value="1"/>
</dbReference>
<keyword evidence="1" id="KW-0805">Transcription regulation</keyword>
<dbReference type="OrthoDB" id="9789310at2"/>
<evidence type="ECO:0000259" key="5">
    <source>
        <dbReference type="SMART" id="SM00345"/>
    </source>
</evidence>
<keyword evidence="3" id="KW-0804">Transcription</keyword>
<dbReference type="InterPro" id="IPR000524">
    <property type="entry name" value="Tscrpt_reg_HTH_GntR"/>
</dbReference>
<dbReference type="RefSeq" id="WP_127186679.1">
    <property type="nucleotide sequence ID" value="NZ_RZNJ01000001.1"/>
</dbReference>
<dbReference type="GO" id="GO:0003700">
    <property type="term" value="F:DNA-binding transcription factor activity"/>
    <property type="evidence" value="ECO:0007669"/>
    <property type="project" value="InterPro"/>
</dbReference>
<dbReference type="Proteomes" id="UP000281547">
    <property type="component" value="Unassembled WGS sequence"/>
</dbReference>
<feature type="region of interest" description="Disordered" evidence="4">
    <location>
        <begin position="245"/>
        <end position="268"/>
    </location>
</feature>
<dbReference type="InterPro" id="IPR036390">
    <property type="entry name" value="WH_DNA-bd_sf"/>
</dbReference>
<gene>
    <name evidence="7" type="ORF">EMQ25_00930</name>
</gene>
<feature type="compositionally biased region" description="Basic residues" evidence="4">
    <location>
        <begin position="257"/>
        <end position="268"/>
    </location>
</feature>
<keyword evidence="8" id="KW-1185">Reference proteome</keyword>
<feature type="domain" description="GntR C-terminal" evidence="6">
    <location>
        <begin position="101"/>
        <end position="225"/>
    </location>
</feature>
<accession>A0A433XKF7</accession>
<dbReference type="InterPro" id="IPR036388">
    <property type="entry name" value="WH-like_DNA-bd_sf"/>
</dbReference>
<evidence type="ECO:0000313" key="8">
    <source>
        <dbReference type="Proteomes" id="UP000281547"/>
    </source>
</evidence>
<evidence type="ECO:0000259" key="6">
    <source>
        <dbReference type="SMART" id="SM00895"/>
    </source>
</evidence>
<proteinExistence type="predicted"/>
<dbReference type="EMBL" id="RZNJ01000001">
    <property type="protein sequence ID" value="RUT34560.1"/>
    <property type="molecule type" value="Genomic_DNA"/>
</dbReference>
<dbReference type="PANTHER" id="PTHR43537:SF50">
    <property type="entry name" value="TRANSCRIPTIONAL REGULATORY PROTEIN"/>
    <property type="match status" value="1"/>
</dbReference>
<dbReference type="Gene3D" id="1.10.10.10">
    <property type="entry name" value="Winged helix-like DNA-binding domain superfamily/Winged helix DNA-binding domain"/>
    <property type="match status" value="1"/>
</dbReference>
<organism evidence="7 8">
    <name type="scientific">Arsenicitalea aurantiaca</name>
    <dbReference type="NCBI Taxonomy" id="1783274"/>
    <lineage>
        <taxon>Bacteria</taxon>
        <taxon>Pseudomonadati</taxon>
        <taxon>Pseudomonadota</taxon>
        <taxon>Alphaproteobacteria</taxon>
        <taxon>Hyphomicrobiales</taxon>
        <taxon>Devosiaceae</taxon>
        <taxon>Arsenicitalea</taxon>
    </lineage>
</organism>
<dbReference type="SMART" id="SM00895">
    <property type="entry name" value="FCD"/>
    <property type="match status" value="1"/>
</dbReference>
<dbReference type="InterPro" id="IPR011711">
    <property type="entry name" value="GntR_C"/>
</dbReference>
<dbReference type="PANTHER" id="PTHR43537">
    <property type="entry name" value="TRANSCRIPTIONAL REGULATOR, GNTR FAMILY"/>
    <property type="match status" value="1"/>
</dbReference>
<dbReference type="SUPFAM" id="SSF46785">
    <property type="entry name" value="Winged helix' DNA-binding domain"/>
    <property type="match status" value="1"/>
</dbReference>
<dbReference type="Gene3D" id="1.20.120.530">
    <property type="entry name" value="GntR ligand-binding domain-like"/>
    <property type="match status" value="1"/>
</dbReference>
<keyword evidence="2" id="KW-0238">DNA-binding</keyword>